<sequence>MSVVWSASESVEAPSSASHCWKLAPCSGCSHPVVNCSSKLALVVVEEVPVVAGPKMASCPIGNDRVEKENSPMVNMPLTNHSPQGGLGEDGKFPLPLVI</sequence>
<gene>
    <name evidence="2" type="ORF">Nepgr_029711</name>
</gene>
<comment type="caution">
    <text evidence="2">The sequence shown here is derived from an EMBL/GenBank/DDBJ whole genome shotgun (WGS) entry which is preliminary data.</text>
</comment>
<accession>A0AAD3Y3H7</accession>
<evidence type="ECO:0000313" key="2">
    <source>
        <dbReference type="EMBL" id="GMH27868.1"/>
    </source>
</evidence>
<evidence type="ECO:0000313" key="3">
    <source>
        <dbReference type="Proteomes" id="UP001279734"/>
    </source>
</evidence>
<reference evidence="2" key="1">
    <citation type="submission" date="2023-05" db="EMBL/GenBank/DDBJ databases">
        <title>Nepenthes gracilis genome sequencing.</title>
        <authorList>
            <person name="Fukushima K."/>
        </authorList>
    </citation>
    <scope>NUCLEOTIDE SEQUENCE</scope>
    <source>
        <strain evidence="2">SING2019-196</strain>
    </source>
</reference>
<protein>
    <submittedName>
        <fullName evidence="2">Uncharacterized protein</fullName>
    </submittedName>
</protein>
<organism evidence="2 3">
    <name type="scientific">Nepenthes gracilis</name>
    <name type="common">Slender pitcher plant</name>
    <dbReference type="NCBI Taxonomy" id="150966"/>
    <lineage>
        <taxon>Eukaryota</taxon>
        <taxon>Viridiplantae</taxon>
        <taxon>Streptophyta</taxon>
        <taxon>Embryophyta</taxon>
        <taxon>Tracheophyta</taxon>
        <taxon>Spermatophyta</taxon>
        <taxon>Magnoliopsida</taxon>
        <taxon>eudicotyledons</taxon>
        <taxon>Gunneridae</taxon>
        <taxon>Pentapetalae</taxon>
        <taxon>Caryophyllales</taxon>
        <taxon>Nepenthaceae</taxon>
        <taxon>Nepenthes</taxon>
    </lineage>
</organism>
<feature type="region of interest" description="Disordered" evidence="1">
    <location>
        <begin position="62"/>
        <end position="89"/>
    </location>
</feature>
<proteinExistence type="predicted"/>
<dbReference type="AlphaFoldDB" id="A0AAD3Y3H7"/>
<name>A0AAD3Y3H7_NEPGR</name>
<dbReference type="EMBL" id="BSYO01000033">
    <property type="protein sequence ID" value="GMH27868.1"/>
    <property type="molecule type" value="Genomic_DNA"/>
</dbReference>
<dbReference type="Proteomes" id="UP001279734">
    <property type="component" value="Unassembled WGS sequence"/>
</dbReference>
<keyword evidence="3" id="KW-1185">Reference proteome</keyword>
<evidence type="ECO:0000256" key="1">
    <source>
        <dbReference type="SAM" id="MobiDB-lite"/>
    </source>
</evidence>